<dbReference type="Proteomes" id="UP000680865">
    <property type="component" value="Unassembled WGS sequence"/>
</dbReference>
<reference evidence="1" key="1">
    <citation type="submission" date="2021-03" db="EMBL/GenBank/DDBJ databases">
        <title>Whole genome shotgun sequence of Actinoplanes consettensis NBRC 14913.</title>
        <authorList>
            <person name="Komaki H."/>
            <person name="Tamura T."/>
        </authorList>
    </citation>
    <scope>NUCLEOTIDE SEQUENCE</scope>
    <source>
        <strain evidence="1">NBRC 14913</strain>
    </source>
</reference>
<name>A0A919SV62_9ACTN</name>
<protein>
    <submittedName>
        <fullName evidence="1">Uncharacterized protein</fullName>
    </submittedName>
</protein>
<comment type="caution">
    <text evidence="1">The sequence shown here is derived from an EMBL/GenBank/DDBJ whole genome shotgun (WGS) entry which is preliminary data.</text>
</comment>
<organism evidence="1 2">
    <name type="scientific">Winogradskya consettensis</name>
    <dbReference type="NCBI Taxonomy" id="113560"/>
    <lineage>
        <taxon>Bacteria</taxon>
        <taxon>Bacillati</taxon>
        <taxon>Actinomycetota</taxon>
        <taxon>Actinomycetes</taxon>
        <taxon>Micromonosporales</taxon>
        <taxon>Micromonosporaceae</taxon>
        <taxon>Winogradskya</taxon>
    </lineage>
</organism>
<proteinExistence type="predicted"/>
<dbReference type="AlphaFoldDB" id="A0A919SV62"/>
<gene>
    <name evidence="1" type="ORF">Aco04nite_65660</name>
</gene>
<dbReference type="EMBL" id="BOQP01000039">
    <property type="protein sequence ID" value="GIM79470.1"/>
    <property type="molecule type" value="Genomic_DNA"/>
</dbReference>
<sequence>MRVDAEIMGSSLVEDATDLKPGEFVTGGEAWVAYRSGGLDASQYGVPGTENWGPAEIRGNAVRDLACLNKLETLPWDEWGRMQASYRGETGADYDGLLDAVAEACAADDPAAAVGLYATADLRVPLELVGR</sequence>
<keyword evidence="2" id="KW-1185">Reference proteome</keyword>
<accession>A0A919SV62</accession>
<evidence type="ECO:0000313" key="2">
    <source>
        <dbReference type="Proteomes" id="UP000680865"/>
    </source>
</evidence>
<evidence type="ECO:0000313" key="1">
    <source>
        <dbReference type="EMBL" id="GIM79470.1"/>
    </source>
</evidence>